<organism evidence="1 2">
    <name type="scientific">Synechococcus phage ACG-2014g</name>
    <dbReference type="NCBI Taxonomy" id="1493512"/>
    <lineage>
        <taxon>Viruses</taxon>
        <taxon>Duplodnaviria</taxon>
        <taxon>Heunggongvirae</taxon>
        <taxon>Uroviricota</taxon>
        <taxon>Caudoviricetes</taxon>
        <taxon>Pantevenvirales</taxon>
        <taxon>Kyanoviridae</taxon>
        <taxon>Macariavirus</taxon>
        <taxon>Macariavirus tuscon14g</taxon>
    </lineage>
</organism>
<protein>
    <recommendedName>
        <fullName evidence="3">Gp205</fullName>
    </recommendedName>
</protein>
<reference evidence="1 2" key="1">
    <citation type="submission" date="2013-12" db="EMBL/GenBank/DDBJ databases">
        <title>Ecological redundancy of diverse viral populations within a natural community.</title>
        <authorList>
            <person name="Gregory A.C."/>
            <person name="LaButti K."/>
            <person name="Copeland A."/>
            <person name="Woyke T."/>
            <person name="Sullivan M.B."/>
        </authorList>
    </citation>
    <scope>NUCLEOTIDE SEQUENCE [LARGE SCALE GENOMIC DNA]</scope>
    <source>
        <strain evidence="1">Syn7803US105</strain>
    </source>
</reference>
<evidence type="ECO:0008006" key="3">
    <source>
        <dbReference type="Google" id="ProtNLM"/>
    </source>
</evidence>
<dbReference type="EMBL" id="KJ019071">
    <property type="protein sequence ID" value="AIX24529.1"/>
    <property type="molecule type" value="Genomic_DNA"/>
</dbReference>
<accession>A0A0E3FDR2</accession>
<name>A0A0E3FDR2_9CAUD</name>
<keyword evidence="2" id="KW-1185">Reference proteome</keyword>
<evidence type="ECO:0000313" key="1">
    <source>
        <dbReference type="EMBL" id="AIX24529.1"/>
    </source>
</evidence>
<sequence length="79" mass="9257">MTTAQKFSSCLEILYESVDRQVTLDTEYPTIYNQVLKHYEEKGVDFYGDVDEDYDILLTKLEQDLFYYDSSEKSSQSSS</sequence>
<dbReference type="GeneID" id="24171815"/>
<dbReference type="Proteomes" id="UP000033010">
    <property type="component" value="Segment"/>
</dbReference>
<dbReference type="OrthoDB" id="22587at10239"/>
<dbReference type="KEGG" id="vg:24171815"/>
<gene>
    <name evidence="1" type="ORF">Syn7803US105_185</name>
</gene>
<evidence type="ECO:0000313" key="2">
    <source>
        <dbReference type="Proteomes" id="UP000033010"/>
    </source>
</evidence>
<dbReference type="RefSeq" id="YP_009133745.1">
    <property type="nucleotide sequence ID" value="NC_026924.1"/>
</dbReference>
<proteinExistence type="predicted"/>